<keyword evidence="1" id="KW-0614">Plasmid</keyword>
<dbReference type="Proteomes" id="UP000057820">
    <property type="component" value="Plasmid 4"/>
</dbReference>
<dbReference type="AlphaFoldDB" id="A0A0H5PAU8"/>
<dbReference type="InterPro" id="IPR045772">
    <property type="entry name" value="DUF6225"/>
</dbReference>
<organism evidence="1 2">
    <name type="scientific">Nocardia farcinica</name>
    <dbReference type="NCBI Taxonomy" id="37329"/>
    <lineage>
        <taxon>Bacteria</taxon>
        <taxon>Bacillati</taxon>
        <taxon>Actinomycetota</taxon>
        <taxon>Actinomycetes</taxon>
        <taxon>Mycobacteriales</taxon>
        <taxon>Nocardiaceae</taxon>
        <taxon>Nocardia</taxon>
    </lineage>
</organism>
<dbReference type="EMBL" id="LN868941">
    <property type="protein sequence ID" value="CRY84528.1"/>
    <property type="molecule type" value="Genomic_DNA"/>
</dbReference>
<name>A0A0H5PAU8_NOCFR</name>
<reference evidence="2" key="1">
    <citation type="submission" date="2015-03" db="EMBL/GenBank/DDBJ databases">
        <authorList>
            <consortium name="Pathogen Informatics"/>
        </authorList>
    </citation>
    <scope>NUCLEOTIDE SEQUENCE [LARGE SCALE GENOMIC DNA]</scope>
    <source>
        <strain evidence="2">NCTC11134</strain>
        <plasmid evidence="2">4</plasmid>
    </source>
</reference>
<evidence type="ECO:0000313" key="2">
    <source>
        <dbReference type="Proteomes" id="UP000057820"/>
    </source>
</evidence>
<accession>A0A0H5PAU8</accession>
<dbReference type="Pfam" id="PF19735">
    <property type="entry name" value="DUF6225"/>
    <property type="match status" value="1"/>
</dbReference>
<dbReference type="RefSeq" id="WP_060595219.1">
    <property type="nucleotide sequence ID" value="NZ_CP031419.1"/>
</dbReference>
<sequence length="105" mass="11406">MTAESAPKTPPAQRVLTVGQIREALAQFPDDLPLMVCVPVDDDTYESYGVTMGPYHQRADWGDGLGPVADERYVAIDAMAYFLALREELEITSADSVASEQEAGL</sequence>
<protein>
    <submittedName>
        <fullName evidence="1">Uncharacterized protein</fullName>
    </submittedName>
</protein>
<proteinExistence type="predicted"/>
<gene>
    <name evidence="1" type="ORF">ERS450000_06070</name>
</gene>
<geneLocation type="plasmid" evidence="1">
    <name>4</name>
</geneLocation>
<evidence type="ECO:0000313" key="1">
    <source>
        <dbReference type="EMBL" id="CRY84528.1"/>
    </source>
</evidence>
<dbReference type="KEGG" id="nfr:ERS450000_06070"/>